<protein>
    <recommendedName>
        <fullName evidence="3">HTH iclR-type domain-containing protein</fullName>
    </recommendedName>
</protein>
<proteinExistence type="predicted"/>
<dbReference type="SUPFAM" id="SSF46785">
    <property type="entry name" value="Winged helix' DNA-binding domain"/>
    <property type="match status" value="1"/>
</dbReference>
<dbReference type="InterPro" id="IPR029016">
    <property type="entry name" value="GAF-like_dom_sf"/>
</dbReference>
<dbReference type="AlphaFoldDB" id="A0A917ID38"/>
<dbReference type="EMBL" id="BMJY01000002">
    <property type="protein sequence ID" value="GGH36725.1"/>
    <property type="molecule type" value="Genomic_DNA"/>
</dbReference>
<dbReference type="PANTHER" id="PTHR30136:SF24">
    <property type="entry name" value="HTH-TYPE TRANSCRIPTIONAL REPRESSOR ALLR"/>
    <property type="match status" value="1"/>
</dbReference>
<evidence type="ECO:0000256" key="2">
    <source>
        <dbReference type="ARBA" id="ARBA00023163"/>
    </source>
</evidence>
<feature type="domain" description="HTH iclR-type" evidence="3">
    <location>
        <begin position="11"/>
        <end position="72"/>
    </location>
</feature>
<dbReference type="InterPro" id="IPR005471">
    <property type="entry name" value="Tscrpt_reg_IclR_N"/>
</dbReference>
<gene>
    <name evidence="4" type="ORF">GCM10010921_06070</name>
</gene>
<dbReference type="PANTHER" id="PTHR30136">
    <property type="entry name" value="HELIX-TURN-HELIX TRANSCRIPTIONAL REGULATOR, ICLR FAMILY"/>
    <property type="match status" value="1"/>
</dbReference>
<dbReference type="PROSITE" id="PS51077">
    <property type="entry name" value="HTH_ICLR"/>
    <property type="match status" value="1"/>
</dbReference>
<dbReference type="GO" id="GO:0003677">
    <property type="term" value="F:DNA binding"/>
    <property type="evidence" value="ECO:0007669"/>
    <property type="project" value="InterPro"/>
</dbReference>
<dbReference type="RefSeq" id="WP_188754780.1">
    <property type="nucleotide sequence ID" value="NZ_BMJY01000002.1"/>
</dbReference>
<dbReference type="Gene3D" id="1.10.10.10">
    <property type="entry name" value="Winged helix-like DNA-binding domain superfamily/Winged helix DNA-binding domain"/>
    <property type="match status" value="1"/>
</dbReference>
<comment type="caution">
    <text evidence="4">The sequence shown here is derived from an EMBL/GenBank/DDBJ whole genome shotgun (WGS) entry which is preliminary data.</text>
</comment>
<name>A0A917ID38_9MICO</name>
<dbReference type="InterPro" id="IPR036390">
    <property type="entry name" value="WH_DNA-bd_sf"/>
</dbReference>
<dbReference type="InterPro" id="IPR036388">
    <property type="entry name" value="WH-like_DNA-bd_sf"/>
</dbReference>
<dbReference type="Proteomes" id="UP000657592">
    <property type="component" value="Unassembled WGS sequence"/>
</dbReference>
<evidence type="ECO:0000313" key="4">
    <source>
        <dbReference type="EMBL" id="GGH36725.1"/>
    </source>
</evidence>
<evidence type="ECO:0000259" key="3">
    <source>
        <dbReference type="PROSITE" id="PS51077"/>
    </source>
</evidence>
<keyword evidence="1" id="KW-0805">Transcription regulation</keyword>
<dbReference type="GO" id="GO:0045892">
    <property type="term" value="P:negative regulation of DNA-templated transcription"/>
    <property type="evidence" value="ECO:0007669"/>
    <property type="project" value="TreeGrafter"/>
</dbReference>
<dbReference type="SMART" id="SM00346">
    <property type="entry name" value="HTH_ICLR"/>
    <property type="match status" value="1"/>
</dbReference>
<keyword evidence="5" id="KW-1185">Reference proteome</keyword>
<reference evidence="4" key="1">
    <citation type="journal article" date="2014" name="Int. J. Syst. Evol. Microbiol.">
        <title>Complete genome sequence of Corynebacterium casei LMG S-19264T (=DSM 44701T), isolated from a smear-ripened cheese.</title>
        <authorList>
            <consortium name="US DOE Joint Genome Institute (JGI-PGF)"/>
            <person name="Walter F."/>
            <person name="Albersmeier A."/>
            <person name="Kalinowski J."/>
            <person name="Ruckert C."/>
        </authorList>
    </citation>
    <scope>NUCLEOTIDE SEQUENCE</scope>
    <source>
        <strain evidence="4">CGMCC 1.15794</strain>
    </source>
</reference>
<dbReference type="Pfam" id="PF09339">
    <property type="entry name" value="HTH_IclR"/>
    <property type="match status" value="1"/>
</dbReference>
<dbReference type="GO" id="GO:0003700">
    <property type="term" value="F:DNA-binding transcription factor activity"/>
    <property type="evidence" value="ECO:0007669"/>
    <property type="project" value="TreeGrafter"/>
</dbReference>
<evidence type="ECO:0000256" key="1">
    <source>
        <dbReference type="ARBA" id="ARBA00023015"/>
    </source>
</evidence>
<dbReference type="Gene3D" id="3.30.450.40">
    <property type="match status" value="1"/>
</dbReference>
<sequence>MTVADPGPPFSTTVARAGAVLELLAEVPEGLGITELTRRLDTQRAPLYRILEALIRYRLVRRDEQKRYRLGVGTVRLARAYAVQFPAGLEQLLAELANEVGVTATLVAAEGDVLTTVTSATPSTNAEHVFTPPGFEHPAGPLATRIALQASRPPQEDDSEAVREARRCGYAVARGTVAPVRYAVAAAVPGPDPAGATHVLALVSLHDFDAEGAAEPLMRTAHMIGLSAAAPGSGGLGALRL</sequence>
<evidence type="ECO:0000313" key="5">
    <source>
        <dbReference type="Proteomes" id="UP000657592"/>
    </source>
</evidence>
<reference evidence="4" key="2">
    <citation type="submission" date="2020-09" db="EMBL/GenBank/DDBJ databases">
        <authorList>
            <person name="Sun Q."/>
            <person name="Zhou Y."/>
        </authorList>
    </citation>
    <scope>NUCLEOTIDE SEQUENCE</scope>
    <source>
        <strain evidence="4">CGMCC 1.15794</strain>
    </source>
</reference>
<dbReference type="SUPFAM" id="SSF55781">
    <property type="entry name" value="GAF domain-like"/>
    <property type="match status" value="1"/>
</dbReference>
<accession>A0A917ID38</accession>
<keyword evidence="2" id="KW-0804">Transcription</keyword>
<dbReference type="InterPro" id="IPR050707">
    <property type="entry name" value="HTH_MetabolicPath_Reg"/>
</dbReference>
<organism evidence="4 5">
    <name type="scientific">Microbacterium album</name>
    <dbReference type="NCBI Taxonomy" id="2053191"/>
    <lineage>
        <taxon>Bacteria</taxon>
        <taxon>Bacillati</taxon>
        <taxon>Actinomycetota</taxon>
        <taxon>Actinomycetes</taxon>
        <taxon>Micrococcales</taxon>
        <taxon>Microbacteriaceae</taxon>
        <taxon>Microbacterium</taxon>
    </lineage>
</organism>